<proteinExistence type="predicted"/>
<organism evidence="1">
    <name type="scientific">Rhizophora mucronata</name>
    <name type="common">Asiatic mangrove</name>
    <dbReference type="NCBI Taxonomy" id="61149"/>
    <lineage>
        <taxon>Eukaryota</taxon>
        <taxon>Viridiplantae</taxon>
        <taxon>Streptophyta</taxon>
        <taxon>Embryophyta</taxon>
        <taxon>Tracheophyta</taxon>
        <taxon>Spermatophyta</taxon>
        <taxon>Magnoliopsida</taxon>
        <taxon>eudicotyledons</taxon>
        <taxon>Gunneridae</taxon>
        <taxon>Pentapetalae</taxon>
        <taxon>rosids</taxon>
        <taxon>fabids</taxon>
        <taxon>Malpighiales</taxon>
        <taxon>Rhizophoraceae</taxon>
        <taxon>Rhizophora</taxon>
    </lineage>
</organism>
<dbReference type="AlphaFoldDB" id="A0A2P2QW22"/>
<sequence>MHPCSSPDESRELGRPGHISGLMTKVQLRLFISIQCLSCIHILFSKQYKIPECLVYPRT</sequence>
<protein>
    <submittedName>
        <fullName evidence="1">Uncharacterized protein</fullName>
    </submittedName>
</protein>
<name>A0A2P2QW22_RHIMU</name>
<evidence type="ECO:0000313" key="1">
    <source>
        <dbReference type="EMBL" id="MBX71155.1"/>
    </source>
</evidence>
<dbReference type="EMBL" id="GGEC01090671">
    <property type="protein sequence ID" value="MBX71155.1"/>
    <property type="molecule type" value="Transcribed_RNA"/>
</dbReference>
<accession>A0A2P2QW22</accession>
<reference evidence="1" key="1">
    <citation type="submission" date="2018-02" db="EMBL/GenBank/DDBJ databases">
        <title>Rhizophora mucronata_Transcriptome.</title>
        <authorList>
            <person name="Meera S.P."/>
            <person name="Sreeshan A."/>
            <person name="Augustine A."/>
        </authorList>
    </citation>
    <scope>NUCLEOTIDE SEQUENCE</scope>
    <source>
        <tissue evidence="1">Leaf</tissue>
    </source>
</reference>